<evidence type="ECO:0000313" key="2">
    <source>
        <dbReference type="EMBL" id="GIZ51284.1"/>
    </source>
</evidence>
<dbReference type="RefSeq" id="WP_220807460.1">
    <property type="nucleotide sequence ID" value="NZ_BPMK01000005.1"/>
</dbReference>
<protein>
    <submittedName>
        <fullName evidence="2">MarR family EPS-associated transcriptional regulator</fullName>
    </submittedName>
</protein>
<dbReference type="Proteomes" id="UP000887222">
    <property type="component" value="Unassembled WGS sequence"/>
</dbReference>
<dbReference type="InterPro" id="IPR026433">
    <property type="entry name" value="MarR_EPS"/>
</dbReference>
<feature type="coiled-coil region" evidence="1">
    <location>
        <begin position="81"/>
        <end position="118"/>
    </location>
</feature>
<evidence type="ECO:0000313" key="3">
    <source>
        <dbReference type="Proteomes" id="UP000887222"/>
    </source>
</evidence>
<accession>A0ABQ4Q2B8</accession>
<comment type="caution">
    <text evidence="2">The sequence shown here is derived from an EMBL/GenBank/DDBJ whole genome shotgun (WGS) entry which is preliminary data.</text>
</comment>
<evidence type="ECO:0000256" key="1">
    <source>
        <dbReference type="SAM" id="Coils"/>
    </source>
</evidence>
<keyword evidence="1" id="KW-0175">Coiled coil</keyword>
<gene>
    <name evidence="2" type="ORF">NCCP691_12980</name>
</gene>
<dbReference type="EMBL" id="BPMK01000005">
    <property type="protein sequence ID" value="GIZ51284.1"/>
    <property type="molecule type" value="Genomic_DNA"/>
</dbReference>
<organism evidence="2 3">
    <name type="scientific">Noviherbaspirillum aridicola</name>
    <dbReference type="NCBI Taxonomy" id="2849687"/>
    <lineage>
        <taxon>Bacteria</taxon>
        <taxon>Pseudomonadati</taxon>
        <taxon>Pseudomonadota</taxon>
        <taxon>Betaproteobacteria</taxon>
        <taxon>Burkholderiales</taxon>
        <taxon>Oxalobacteraceae</taxon>
        <taxon>Noviherbaspirillum</taxon>
    </lineage>
</organism>
<name>A0ABQ4Q2B8_9BURK</name>
<sequence length="119" mass="13739">MSQQEDIRFRLLRMLQDNPNLSQRELAEALGISLGKANYCLRSLLGKGMIKIQNFKNSRQKLAYAYFLTPAGMAEKTALAARFLSRKMDEYERLKAEIESLKTELKQTTQNNRNLPKNL</sequence>
<dbReference type="NCBIfam" id="TIGR04176">
    <property type="entry name" value="MarR_EPS"/>
    <property type="match status" value="1"/>
</dbReference>
<keyword evidence="3" id="KW-1185">Reference proteome</keyword>
<dbReference type="Gene3D" id="1.10.10.10">
    <property type="entry name" value="Winged helix-like DNA-binding domain superfamily/Winged helix DNA-binding domain"/>
    <property type="match status" value="1"/>
</dbReference>
<dbReference type="InterPro" id="IPR036388">
    <property type="entry name" value="WH-like_DNA-bd_sf"/>
</dbReference>
<reference evidence="2 3" key="1">
    <citation type="journal article" date="2022" name="Int. J. Syst. Evol. Microbiol.">
        <title>Noviherbaspirillum aridicola sp. nov., isolated from an arid soil in Pakistan.</title>
        <authorList>
            <person name="Khan I.U."/>
            <person name="Saqib M."/>
            <person name="Amin A."/>
            <person name="Hussain F."/>
            <person name="Li L."/>
            <person name="Liu Y.H."/>
            <person name="Fang B.Z."/>
            <person name="Ahmed I."/>
            <person name="Li W.J."/>
        </authorList>
    </citation>
    <scope>NUCLEOTIDE SEQUENCE [LARGE SCALE GENOMIC DNA]</scope>
    <source>
        <strain evidence="2 3">NCCP-691</strain>
    </source>
</reference>
<proteinExistence type="predicted"/>
<dbReference type="InterPro" id="IPR036390">
    <property type="entry name" value="WH_DNA-bd_sf"/>
</dbReference>
<dbReference type="Pfam" id="PF13412">
    <property type="entry name" value="HTH_24"/>
    <property type="match status" value="1"/>
</dbReference>
<dbReference type="SUPFAM" id="SSF46785">
    <property type="entry name" value="Winged helix' DNA-binding domain"/>
    <property type="match status" value="1"/>
</dbReference>